<proteinExistence type="predicted"/>
<dbReference type="EMBL" id="LR862147">
    <property type="protein sequence ID" value="CAD1829033.1"/>
    <property type="molecule type" value="Genomic_DNA"/>
</dbReference>
<dbReference type="AlphaFoldDB" id="A0A6V7PE49"/>
<reference evidence="1" key="1">
    <citation type="submission" date="2020-07" db="EMBL/GenBank/DDBJ databases">
        <authorList>
            <person name="Lin J."/>
        </authorList>
    </citation>
    <scope>NUCLEOTIDE SEQUENCE</scope>
</reference>
<accession>A0A6V7PE49</accession>
<protein>
    <submittedName>
        <fullName evidence="1">Uncharacterized protein</fullName>
    </submittedName>
</protein>
<evidence type="ECO:0000313" key="1">
    <source>
        <dbReference type="EMBL" id="CAD1829033.1"/>
    </source>
</evidence>
<organism evidence="1">
    <name type="scientific">Ananas comosus var. bracteatus</name>
    <name type="common">red pineapple</name>
    <dbReference type="NCBI Taxonomy" id="296719"/>
    <lineage>
        <taxon>Eukaryota</taxon>
        <taxon>Viridiplantae</taxon>
        <taxon>Streptophyta</taxon>
        <taxon>Embryophyta</taxon>
        <taxon>Tracheophyta</taxon>
        <taxon>Spermatophyta</taxon>
        <taxon>Magnoliopsida</taxon>
        <taxon>Liliopsida</taxon>
        <taxon>Poales</taxon>
        <taxon>Bromeliaceae</taxon>
        <taxon>Bromelioideae</taxon>
        <taxon>Ananas</taxon>
    </lineage>
</organism>
<sequence>MVVPVQGLVPVQSRRAQQPEPRFGFRGPCTGTRARVPVSVEIPPRDLELDLRILVTILCQRHVDWILETWTMLASHLCSFAHACEGRSLQAGTPELAYATYVRSCGIEKPTGSSGTDTFQE</sequence>
<gene>
    <name evidence="1" type="ORF">CB5_LOCUS12244</name>
</gene>
<name>A0A6V7PE49_ANACO</name>